<dbReference type="Pfam" id="PF00990">
    <property type="entry name" value="GGDEF"/>
    <property type="match status" value="1"/>
</dbReference>
<dbReference type="Proteomes" id="UP001595840">
    <property type="component" value="Unassembled WGS sequence"/>
</dbReference>
<dbReference type="SUPFAM" id="SSF55073">
    <property type="entry name" value="Nucleotide cyclase"/>
    <property type="match status" value="1"/>
</dbReference>
<dbReference type="InterPro" id="IPR029787">
    <property type="entry name" value="Nucleotide_cyclase"/>
</dbReference>
<dbReference type="InterPro" id="IPR013656">
    <property type="entry name" value="PAS_4"/>
</dbReference>
<dbReference type="PROSITE" id="PS50887">
    <property type="entry name" value="GGDEF"/>
    <property type="match status" value="1"/>
</dbReference>
<protein>
    <submittedName>
        <fullName evidence="5">Bifunctional diguanylate cyclase/phosphodiesterase</fullName>
    </submittedName>
</protein>
<keyword evidence="1" id="KW-0812">Transmembrane</keyword>
<dbReference type="SMART" id="SM00052">
    <property type="entry name" value="EAL"/>
    <property type="match status" value="1"/>
</dbReference>
<dbReference type="PANTHER" id="PTHR44757">
    <property type="entry name" value="DIGUANYLATE CYCLASE DGCP"/>
    <property type="match status" value="1"/>
</dbReference>
<feature type="domain" description="GGDEF" evidence="4">
    <location>
        <begin position="411"/>
        <end position="549"/>
    </location>
</feature>
<comment type="caution">
    <text evidence="5">The sequence shown here is derived from an EMBL/GenBank/DDBJ whole genome shotgun (WGS) entry which is preliminary data.</text>
</comment>
<feature type="domain" description="PAS" evidence="2">
    <location>
        <begin position="253"/>
        <end position="295"/>
    </location>
</feature>
<sequence>MNQVLTDHAFKGISFRLAKVGVILAFILGLAMSSVQLYLDLKGHEESLESLIQRVIEVTTPPAARAVHTLDDDLSLEVVNGLLAYDFVYEVTIADELGSVLATGSKPRQVSSTRWITAFIAEDSRVYTARLSIPGYGDSVAGTIRFTVDIDVVLAPFFNRSGLILGAGMLRNTLLVLFLFFAFHLMLTRPLIQLVREMSSIDLDKPGQSRIKYPTDHRDDELGELVTTTNKLLDLMELSLAKRRAVELALRRSEEHIRQIIDSLPVMVGARNKEGNYIFANKALADFVGKTTAEMQNCHVSDLLTFYLNDVSRLVEIDCSVIDGEVASEVLEENFRSIDGKPVYLQTYIMPIDFYDERVALIVSTDISERKQAQFKMEFMAYHDALTNLPNRVHLVERLEHELRRAKRHGYHGAVLFIDLDHFKTINDSLGHPVGDEVLKQVADRLQRSVREEDLVARLSGDEFVVVLTVLDQDLSVAALKAAEIGEKIRAKISEPYMYDEMELRVSGSVGVVVYPDADSSVHELIKYADTAMYQVKERGRDAIEFFNTDMADKVSQQLLMEGDLHRALEEQQFELYYQPKIDCLTKAVVGAEALLRWQHPVKGFISPVDFIPVLETSGLIVDVGAWVLIEACKALELWQSKGLWRNDMRLSINISPRQFRRKTFVQDVSEALSARHIPDNSLDMEITEGVVIQNVDETISTMAQLSDMGVSFSLDDFGTGYSSISYLKSLPVSTLKIDRSFVRDIVEDQNDRVLVETIVTMGCLLGMNVVAEGVEDEEQLRLLKKYGCHSYQGYLTSPAVPIAQFEGFLTR</sequence>
<dbReference type="Gene3D" id="3.20.20.450">
    <property type="entry name" value="EAL domain"/>
    <property type="match status" value="1"/>
</dbReference>
<dbReference type="NCBIfam" id="TIGR00229">
    <property type="entry name" value="sensory_box"/>
    <property type="match status" value="1"/>
</dbReference>
<evidence type="ECO:0000313" key="5">
    <source>
        <dbReference type="EMBL" id="MFC4364060.1"/>
    </source>
</evidence>
<dbReference type="PROSITE" id="PS50112">
    <property type="entry name" value="PAS"/>
    <property type="match status" value="1"/>
</dbReference>
<dbReference type="SUPFAM" id="SSF55785">
    <property type="entry name" value="PYP-like sensor domain (PAS domain)"/>
    <property type="match status" value="1"/>
</dbReference>
<dbReference type="SUPFAM" id="SSF141868">
    <property type="entry name" value="EAL domain-like"/>
    <property type="match status" value="1"/>
</dbReference>
<reference evidence="6" key="1">
    <citation type="journal article" date="2019" name="Int. J. Syst. Evol. Microbiol.">
        <title>The Global Catalogue of Microorganisms (GCM) 10K type strain sequencing project: providing services to taxonomists for standard genome sequencing and annotation.</title>
        <authorList>
            <consortium name="The Broad Institute Genomics Platform"/>
            <consortium name="The Broad Institute Genome Sequencing Center for Infectious Disease"/>
            <person name="Wu L."/>
            <person name="Ma J."/>
        </authorList>
    </citation>
    <scope>NUCLEOTIDE SEQUENCE [LARGE SCALE GENOMIC DNA]</scope>
    <source>
        <strain evidence="6">CECT 8570</strain>
    </source>
</reference>
<evidence type="ECO:0000259" key="2">
    <source>
        <dbReference type="PROSITE" id="PS50112"/>
    </source>
</evidence>
<gene>
    <name evidence="5" type="ORF">ACFOX3_17220</name>
</gene>
<dbReference type="CDD" id="cd01948">
    <property type="entry name" value="EAL"/>
    <property type="match status" value="1"/>
</dbReference>
<evidence type="ECO:0000256" key="1">
    <source>
        <dbReference type="SAM" id="Phobius"/>
    </source>
</evidence>
<dbReference type="NCBIfam" id="TIGR00254">
    <property type="entry name" value="GGDEF"/>
    <property type="match status" value="1"/>
</dbReference>
<dbReference type="PANTHER" id="PTHR44757:SF2">
    <property type="entry name" value="BIOFILM ARCHITECTURE MAINTENANCE PROTEIN MBAA"/>
    <property type="match status" value="1"/>
</dbReference>
<name>A0ABV8VA41_9GAMM</name>
<organism evidence="5 6">
    <name type="scientific">Simiduia curdlanivorans</name>
    <dbReference type="NCBI Taxonomy" id="1492769"/>
    <lineage>
        <taxon>Bacteria</taxon>
        <taxon>Pseudomonadati</taxon>
        <taxon>Pseudomonadota</taxon>
        <taxon>Gammaproteobacteria</taxon>
        <taxon>Cellvibrionales</taxon>
        <taxon>Cellvibrionaceae</taxon>
        <taxon>Simiduia</taxon>
    </lineage>
</organism>
<dbReference type="Gene3D" id="3.30.450.20">
    <property type="entry name" value="PAS domain"/>
    <property type="match status" value="1"/>
</dbReference>
<evidence type="ECO:0000259" key="4">
    <source>
        <dbReference type="PROSITE" id="PS50887"/>
    </source>
</evidence>
<dbReference type="InterPro" id="IPR052155">
    <property type="entry name" value="Biofilm_reg_signaling"/>
</dbReference>
<feature type="transmembrane region" description="Helical" evidence="1">
    <location>
        <begin position="20"/>
        <end position="39"/>
    </location>
</feature>
<dbReference type="Pfam" id="PF08448">
    <property type="entry name" value="PAS_4"/>
    <property type="match status" value="1"/>
</dbReference>
<dbReference type="CDD" id="cd01949">
    <property type="entry name" value="GGDEF"/>
    <property type="match status" value="1"/>
</dbReference>
<dbReference type="Pfam" id="PF00563">
    <property type="entry name" value="EAL"/>
    <property type="match status" value="1"/>
</dbReference>
<feature type="domain" description="EAL" evidence="3">
    <location>
        <begin position="558"/>
        <end position="812"/>
    </location>
</feature>
<evidence type="ECO:0000259" key="3">
    <source>
        <dbReference type="PROSITE" id="PS50883"/>
    </source>
</evidence>
<keyword evidence="1" id="KW-0472">Membrane</keyword>
<dbReference type="EMBL" id="JBHSCX010000021">
    <property type="protein sequence ID" value="MFC4364060.1"/>
    <property type="molecule type" value="Genomic_DNA"/>
</dbReference>
<dbReference type="Gene3D" id="3.30.70.270">
    <property type="match status" value="1"/>
</dbReference>
<dbReference type="InterPro" id="IPR000160">
    <property type="entry name" value="GGDEF_dom"/>
</dbReference>
<accession>A0ABV8VA41</accession>
<keyword evidence="6" id="KW-1185">Reference proteome</keyword>
<dbReference type="InterPro" id="IPR035919">
    <property type="entry name" value="EAL_sf"/>
</dbReference>
<proteinExistence type="predicted"/>
<dbReference type="PROSITE" id="PS50883">
    <property type="entry name" value="EAL"/>
    <property type="match status" value="1"/>
</dbReference>
<dbReference type="RefSeq" id="WP_290262820.1">
    <property type="nucleotide sequence ID" value="NZ_JAUFQG010000004.1"/>
</dbReference>
<dbReference type="InterPro" id="IPR043128">
    <property type="entry name" value="Rev_trsase/Diguanyl_cyclase"/>
</dbReference>
<dbReference type="InterPro" id="IPR001633">
    <property type="entry name" value="EAL_dom"/>
</dbReference>
<keyword evidence="1" id="KW-1133">Transmembrane helix</keyword>
<dbReference type="InterPro" id="IPR035965">
    <property type="entry name" value="PAS-like_dom_sf"/>
</dbReference>
<evidence type="ECO:0000313" key="6">
    <source>
        <dbReference type="Proteomes" id="UP001595840"/>
    </source>
</evidence>
<dbReference type="InterPro" id="IPR000014">
    <property type="entry name" value="PAS"/>
</dbReference>
<dbReference type="SMART" id="SM00267">
    <property type="entry name" value="GGDEF"/>
    <property type="match status" value="1"/>
</dbReference>